<sequence length="110" mass="11999">MMCSAAFTQATVASTKASPDLMQSLHWASAPLVLEGRSVEDEIVRQSHSDIATIVISYTIMVVYVSICLGNYRGLRTCLSLLLLAVVLAPQDDRKLATGQKKADAMRKEK</sequence>
<keyword evidence="1" id="KW-0812">Transmembrane</keyword>
<reference evidence="2 3" key="2">
    <citation type="submission" date="2018-11" db="EMBL/GenBank/DDBJ databases">
        <authorList>
            <consortium name="Pathogen Informatics"/>
        </authorList>
    </citation>
    <scope>NUCLEOTIDE SEQUENCE [LARGE SCALE GENOMIC DNA]</scope>
</reference>
<protein>
    <submittedName>
        <fullName evidence="4">Secreted protein</fullName>
    </submittedName>
</protein>
<dbReference type="AlphaFoldDB" id="A0A0R3XDB2"/>
<dbReference type="Proteomes" id="UP000274429">
    <property type="component" value="Unassembled WGS sequence"/>
</dbReference>
<organism evidence="4">
    <name type="scientific">Hydatigena taeniaeformis</name>
    <name type="common">Feline tapeworm</name>
    <name type="synonym">Taenia taeniaeformis</name>
    <dbReference type="NCBI Taxonomy" id="6205"/>
    <lineage>
        <taxon>Eukaryota</taxon>
        <taxon>Metazoa</taxon>
        <taxon>Spiralia</taxon>
        <taxon>Lophotrochozoa</taxon>
        <taxon>Platyhelminthes</taxon>
        <taxon>Cestoda</taxon>
        <taxon>Eucestoda</taxon>
        <taxon>Cyclophyllidea</taxon>
        <taxon>Taeniidae</taxon>
        <taxon>Hydatigera</taxon>
    </lineage>
</organism>
<proteinExistence type="predicted"/>
<evidence type="ECO:0000313" key="4">
    <source>
        <dbReference type="WBParaSite" id="TTAC_0001153901-mRNA-1"/>
    </source>
</evidence>
<evidence type="ECO:0000313" key="2">
    <source>
        <dbReference type="EMBL" id="VDM36830.1"/>
    </source>
</evidence>
<dbReference type="EMBL" id="UYWX01024647">
    <property type="protein sequence ID" value="VDM36830.1"/>
    <property type="molecule type" value="Genomic_DNA"/>
</dbReference>
<dbReference type="OrthoDB" id="6510177at2759"/>
<accession>A0A0R3XDB2</accession>
<name>A0A0R3XDB2_HYDTA</name>
<reference evidence="4" key="1">
    <citation type="submission" date="2017-02" db="UniProtKB">
        <authorList>
            <consortium name="WormBaseParasite"/>
        </authorList>
    </citation>
    <scope>IDENTIFICATION</scope>
</reference>
<evidence type="ECO:0000256" key="1">
    <source>
        <dbReference type="SAM" id="Phobius"/>
    </source>
</evidence>
<gene>
    <name evidence="2" type="ORF">TTAC_LOCUS11522</name>
</gene>
<dbReference type="STRING" id="6205.A0A0R3XDB2"/>
<keyword evidence="1" id="KW-0472">Membrane</keyword>
<keyword evidence="1" id="KW-1133">Transmembrane helix</keyword>
<keyword evidence="3" id="KW-1185">Reference proteome</keyword>
<dbReference type="WBParaSite" id="TTAC_0001153901-mRNA-1">
    <property type="protein sequence ID" value="TTAC_0001153901-mRNA-1"/>
    <property type="gene ID" value="TTAC_0001153901"/>
</dbReference>
<evidence type="ECO:0000313" key="3">
    <source>
        <dbReference type="Proteomes" id="UP000274429"/>
    </source>
</evidence>
<feature type="transmembrane region" description="Helical" evidence="1">
    <location>
        <begin position="51"/>
        <end position="72"/>
    </location>
</feature>